<dbReference type="Gene3D" id="3.90.550.10">
    <property type="entry name" value="Spore Coat Polysaccharide Biosynthesis Protein SpsA, Chain A"/>
    <property type="match status" value="1"/>
</dbReference>
<comment type="caution">
    <text evidence="2">The sequence shown here is derived from an EMBL/GenBank/DDBJ whole genome shotgun (WGS) entry which is preliminary data.</text>
</comment>
<evidence type="ECO:0000313" key="3">
    <source>
        <dbReference type="Proteomes" id="UP000176723"/>
    </source>
</evidence>
<dbReference type="PANTHER" id="PTHR43685:SF2">
    <property type="entry name" value="GLYCOSYLTRANSFERASE 2-LIKE DOMAIN-CONTAINING PROTEIN"/>
    <property type="match status" value="1"/>
</dbReference>
<protein>
    <recommendedName>
        <fullName evidence="1">Glycosyltransferase 2-like domain-containing protein</fullName>
    </recommendedName>
</protein>
<evidence type="ECO:0000259" key="1">
    <source>
        <dbReference type="Pfam" id="PF00535"/>
    </source>
</evidence>
<dbReference type="InterPro" id="IPR050834">
    <property type="entry name" value="Glycosyltransf_2"/>
</dbReference>
<sequence length="249" mass="28429">MAIKHIHPVISVVVPAYNEEDYLPKSLQALKNQEFHKAFEVIVVDNNSTDNTHAIASSFNTRIIKEKNQGLIFAKQAGCKHARAGIIAVLDADNIPSPDWLERIDRHFSDEHLAAVTGPYRLPGVPWWGRAYTSAGIYYIRLVQALTRTSPHIWGGNVAFRRKHFEAFGGYDTRFTFAADEVKLRKNLKKFGRIQHDMRLSVTSSSRRFKDGAYYFFIEFLLKGYLLNYFSTSLFGKSLETPKDARKEA</sequence>
<dbReference type="STRING" id="1797593.A3A65_03410"/>
<name>A0A1G1W0C4_9BACT</name>
<dbReference type="CDD" id="cd00761">
    <property type="entry name" value="Glyco_tranf_GTA_type"/>
    <property type="match status" value="1"/>
</dbReference>
<dbReference type="InterPro" id="IPR029044">
    <property type="entry name" value="Nucleotide-diphossugar_trans"/>
</dbReference>
<dbReference type="InterPro" id="IPR001173">
    <property type="entry name" value="Glyco_trans_2-like"/>
</dbReference>
<dbReference type="Proteomes" id="UP000176723">
    <property type="component" value="Unassembled WGS sequence"/>
</dbReference>
<dbReference type="PANTHER" id="PTHR43685">
    <property type="entry name" value="GLYCOSYLTRANSFERASE"/>
    <property type="match status" value="1"/>
</dbReference>
<dbReference type="SUPFAM" id="SSF53448">
    <property type="entry name" value="Nucleotide-diphospho-sugar transferases"/>
    <property type="match status" value="1"/>
</dbReference>
<organism evidence="2 3">
    <name type="scientific">Candidatus Chisholmbacteria bacterium RIFCSPLOWO2_01_FULL_49_14</name>
    <dbReference type="NCBI Taxonomy" id="1797593"/>
    <lineage>
        <taxon>Bacteria</taxon>
        <taxon>Candidatus Chisholmiibacteriota</taxon>
    </lineage>
</organism>
<gene>
    <name evidence="2" type="ORF">A3A65_03410</name>
</gene>
<evidence type="ECO:0000313" key="2">
    <source>
        <dbReference type="EMBL" id="OGY21111.1"/>
    </source>
</evidence>
<reference evidence="2 3" key="1">
    <citation type="journal article" date="2016" name="Nat. Commun.">
        <title>Thousands of microbial genomes shed light on interconnected biogeochemical processes in an aquifer system.</title>
        <authorList>
            <person name="Anantharaman K."/>
            <person name="Brown C.T."/>
            <person name="Hug L.A."/>
            <person name="Sharon I."/>
            <person name="Castelle C.J."/>
            <person name="Probst A.J."/>
            <person name="Thomas B.C."/>
            <person name="Singh A."/>
            <person name="Wilkins M.J."/>
            <person name="Karaoz U."/>
            <person name="Brodie E.L."/>
            <person name="Williams K.H."/>
            <person name="Hubbard S.S."/>
            <person name="Banfield J.F."/>
        </authorList>
    </citation>
    <scope>NUCLEOTIDE SEQUENCE [LARGE SCALE GENOMIC DNA]</scope>
</reference>
<feature type="domain" description="Glycosyltransferase 2-like" evidence="1">
    <location>
        <begin position="11"/>
        <end position="167"/>
    </location>
</feature>
<dbReference type="EMBL" id="MHCL01000016">
    <property type="protein sequence ID" value="OGY21111.1"/>
    <property type="molecule type" value="Genomic_DNA"/>
</dbReference>
<dbReference type="Pfam" id="PF00535">
    <property type="entry name" value="Glycos_transf_2"/>
    <property type="match status" value="1"/>
</dbReference>
<dbReference type="AlphaFoldDB" id="A0A1G1W0C4"/>
<accession>A0A1G1W0C4</accession>
<proteinExistence type="predicted"/>